<dbReference type="OrthoDB" id="9794419at2"/>
<dbReference type="PRINTS" id="PR00344">
    <property type="entry name" value="BCTRLSENSOR"/>
</dbReference>
<dbReference type="AlphaFoldDB" id="E4U0A0"/>
<evidence type="ECO:0000256" key="6">
    <source>
        <dbReference type="ARBA" id="ARBA00022777"/>
    </source>
</evidence>
<dbReference type="GO" id="GO:0005524">
    <property type="term" value="F:ATP binding"/>
    <property type="evidence" value="ECO:0007669"/>
    <property type="project" value="UniProtKB-KW"/>
</dbReference>
<dbReference type="PROSITE" id="PS50109">
    <property type="entry name" value="HIS_KIN"/>
    <property type="match status" value="1"/>
</dbReference>
<feature type="domain" description="Histidine kinase" evidence="10">
    <location>
        <begin position="173"/>
        <end position="389"/>
    </location>
</feature>
<evidence type="ECO:0000313" key="11">
    <source>
        <dbReference type="EMBL" id="ADR34286.1"/>
    </source>
</evidence>
<keyword evidence="6 11" id="KW-0418">Kinase</keyword>
<dbReference type="InterPro" id="IPR003661">
    <property type="entry name" value="HisK_dim/P_dom"/>
</dbReference>
<dbReference type="RefSeq" id="WP_013460483.1">
    <property type="nucleotide sequence ID" value="NC_014762.1"/>
</dbReference>
<evidence type="ECO:0000256" key="3">
    <source>
        <dbReference type="ARBA" id="ARBA00022553"/>
    </source>
</evidence>
<dbReference type="PANTHER" id="PTHR43065:SF10">
    <property type="entry name" value="PEROXIDE STRESS-ACTIVATED HISTIDINE KINASE MAK3"/>
    <property type="match status" value="1"/>
</dbReference>
<evidence type="ECO:0000256" key="5">
    <source>
        <dbReference type="ARBA" id="ARBA00022741"/>
    </source>
</evidence>
<dbReference type="EC" id="2.7.13.3" evidence="2"/>
<dbReference type="EMBL" id="CP002355">
    <property type="protein sequence ID" value="ADR34286.1"/>
    <property type="molecule type" value="Genomic_DNA"/>
</dbReference>
<keyword evidence="7" id="KW-0067">ATP-binding</keyword>
<dbReference type="SMART" id="SM00387">
    <property type="entry name" value="HATPase_c"/>
    <property type="match status" value="1"/>
</dbReference>
<dbReference type="Gene3D" id="3.30.565.10">
    <property type="entry name" value="Histidine kinase-like ATPase, C-terminal domain"/>
    <property type="match status" value="1"/>
</dbReference>
<reference evidence="11 12" key="1">
    <citation type="journal article" date="2012" name="Stand. Genomic Sci.">
        <title>Complete genome sequence of the sulfur compounds oxidizing chemolithoautotroph Sulfuricurvum kujiense type strain (YK-1(T)).</title>
        <authorList>
            <person name="Han C."/>
            <person name="Kotsyurbenko O."/>
            <person name="Chertkov O."/>
            <person name="Held B."/>
            <person name="Lapidus A."/>
            <person name="Nolan M."/>
            <person name="Lucas S."/>
            <person name="Hammon N."/>
            <person name="Deshpande S."/>
            <person name="Cheng J.F."/>
            <person name="Tapia R."/>
            <person name="Goodwin L.A."/>
            <person name="Pitluck S."/>
            <person name="Liolios K."/>
            <person name="Pagani I."/>
            <person name="Ivanova N."/>
            <person name="Mavromatis K."/>
            <person name="Mikhailova N."/>
            <person name="Pati A."/>
            <person name="Chen A."/>
            <person name="Palaniappan K."/>
            <person name="Land M."/>
            <person name="Hauser L."/>
            <person name="Chang Y.J."/>
            <person name="Jeffries C.D."/>
            <person name="Brambilla E.M."/>
            <person name="Rohde M."/>
            <person name="Spring S."/>
            <person name="Sikorski J."/>
            <person name="Goker M."/>
            <person name="Woyke T."/>
            <person name="Bristow J."/>
            <person name="Eisen J.A."/>
            <person name="Markowitz V."/>
            <person name="Hugenholtz P."/>
            <person name="Kyrpides N.C."/>
            <person name="Klenk H.P."/>
            <person name="Detter J.C."/>
        </authorList>
    </citation>
    <scope>NUCLEOTIDE SEQUENCE [LARGE SCALE GENOMIC DNA]</scope>
    <source>
        <strain evidence="12">ATCC BAA-921 / DSM 16994 / JCM 11577 / YK-1</strain>
    </source>
</reference>
<protein>
    <recommendedName>
        <fullName evidence="2">histidine kinase</fullName>
        <ecNumber evidence="2">2.7.13.3</ecNumber>
    </recommendedName>
</protein>
<sequence>MKTANDHFIAFECLNSIGNSLELEEMLSEVISTFIRWTGAIAGKYIEPESLSSVPKHIGIDFSTPEILIASDEPFGLHQTSEGTVILDVPVDSGHFLFVFREDTAIESFGIMLSTFRIKLFNAINACKNVENLRTLNVNLEQQLDAEKNKNKMTEKLMISQSRMAVMGEMIGMIAHQWRQPITVIGIIANNTLLDIQLENTNSKQLINDLKLIDKHIHFLSRTIDDFRNFFRPNKLPQPVTFGEIAKDLMTIMGKSFDSQQIFLSFEGDSEIAFTTYKNELLQVFLNILNNAKDAFAENIIEHPAIRFHLSENEKNSLLFLISNNAGSIPSHILERIFEPYFSTKSEKNGTGLGLYMSSIIVEKHLNGSLRACSDANETTFAVHIPKNSNAKQYNVY</sequence>
<dbReference type="InterPro" id="IPR005467">
    <property type="entry name" value="His_kinase_dom"/>
</dbReference>
<keyword evidence="3" id="KW-0597">Phosphoprotein</keyword>
<dbReference type="HOGENOM" id="CLU_000445_133_0_7"/>
<evidence type="ECO:0000256" key="1">
    <source>
        <dbReference type="ARBA" id="ARBA00000085"/>
    </source>
</evidence>
<keyword evidence="12" id="KW-1185">Reference proteome</keyword>
<dbReference type="STRING" id="709032.Sulku_1625"/>
<organism evidence="11 12">
    <name type="scientific">Sulfuricurvum kujiense (strain ATCC BAA-921 / DSM 16994 / JCM 11577 / YK-1)</name>
    <dbReference type="NCBI Taxonomy" id="709032"/>
    <lineage>
        <taxon>Bacteria</taxon>
        <taxon>Pseudomonadati</taxon>
        <taxon>Campylobacterota</taxon>
        <taxon>Epsilonproteobacteria</taxon>
        <taxon>Campylobacterales</taxon>
        <taxon>Sulfurimonadaceae</taxon>
        <taxon>Sulfuricurvum</taxon>
    </lineage>
</organism>
<dbReference type="GO" id="GO:0000155">
    <property type="term" value="F:phosphorelay sensor kinase activity"/>
    <property type="evidence" value="ECO:0007669"/>
    <property type="project" value="InterPro"/>
</dbReference>
<dbReference type="InterPro" id="IPR004358">
    <property type="entry name" value="Sig_transdc_His_kin-like_C"/>
</dbReference>
<feature type="coiled-coil region" evidence="9">
    <location>
        <begin position="130"/>
        <end position="157"/>
    </location>
</feature>
<evidence type="ECO:0000256" key="4">
    <source>
        <dbReference type="ARBA" id="ARBA00022679"/>
    </source>
</evidence>
<dbReference type="SUPFAM" id="SSF55874">
    <property type="entry name" value="ATPase domain of HSP90 chaperone/DNA topoisomerase II/histidine kinase"/>
    <property type="match status" value="1"/>
</dbReference>
<accession>E4U0A0</accession>
<evidence type="ECO:0000313" key="12">
    <source>
        <dbReference type="Proteomes" id="UP000008721"/>
    </source>
</evidence>
<keyword evidence="5" id="KW-0547">Nucleotide-binding</keyword>
<dbReference type="Pfam" id="PF02518">
    <property type="entry name" value="HATPase_c"/>
    <property type="match status" value="1"/>
</dbReference>
<keyword evidence="4" id="KW-0808">Transferase</keyword>
<keyword evidence="9" id="KW-0175">Coiled coil</keyword>
<gene>
    <name evidence="11" type="ordered locus">Sulku_1625</name>
</gene>
<dbReference type="InterPro" id="IPR003594">
    <property type="entry name" value="HATPase_dom"/>
</dbReference>
<dbReference type="SUPFAM" id="SSF47384">
    <property type="entry name" value="Homodimeric domain of signal transducing histidine kinase"/>
    <property type="match status" value="1"/>
</dbReference>
<evidence type="ECO:0000256" key="9">
    <source>
        <dbReference type="SAM" id="Coils"/>
    </source>
</evidence>
<dbReference type="KEGG" id="sku:Sulku_1625"/>
<comment type="catalytic activity">
    <reaction evidence="1">
        <text>ATP + protein L-histidine = ADP + protein N-phospho-L-histidine.</text>
        <dbReference type="EC" id="2.7.13.3"/>
    </reaction>
</comment>
<dbReference type="InterPro" id="IPR036097">
    <property type="entry name" value="HisK_dim/P_sf"/>
</dbReference>
<evidence type="ECO:0000256" key="7">
    <source>
        <dbReference type="ARBA" id="ARBA00022840"/>
    </source>
</evidence>
<dbReference type="PANTHER" id="PTHR43065">
    <property type="entry name" value="SENSOR HISTIDINE KINASE"/>
    <property type="match status" value="1"/>
</dbReference>
<dbReference type="CDD" id="cd00082">
    <property type="entry name" value="HisKA"/>
    <property type="match status" value="1"/>
</dbReference>
<evidence type="ECO:0000256" key="8">
    <source>
        <dbReference type="ARBA" id="ARBA00023012"/>
    </source>
</evidence>
<proteinExistence type="predicted"/>
<keyword evidence="8" id="KW-0902">Two-component regulatory system</keyword>
<name>E4U0A0_SULKY</name>
<dbReference type="Proteomes" id="UP000008721">
    <property type="component" value="Chromosome"/>
</dbReference>
<dbReference type="Gene3D" id="1.10.287.130">
    <property type="match status" value="1"/>
</dbReference>
<dbReference type="eggNOG" id="COG4191">
    <property type="taxonomic scope" value="Bacteria"/>
</dbReference>
<evidence type="ECO:0000256" key="2">
    <source>
        <dbReference type="ARBA" id="ARBA00012438"/>
    </source>
</evidence>
<evidence type="ECO:0000259" key="10">
    <source>
        <dbReference type="PROSITE" id="PS50109"/>
    </source>
</evidence>
<dbReference type="InterPro" id="IPR036890">
    <property type="entry name" value="HATPase_C_sf"/>
</dbReference>